<comment type="caution">
    <text evidence="1">The sequence shown here is derived from an EMBL/GenBank/DDBJ whole genome shotgun (WGS) entry which is preliminary data.</text>
</comment>
<name>A0ABU7SUP8_9LACO</name>
<accession>A0ABU7SUP8</accession>
<dbReference type="EMBL" id="JAQSFA010000026">
    <property type="protein sequence ID" value="MEE6701799.1"/>
    <property type="molecule type" value="Genomic_DNA"/>
</dbReference>
<reference evidence="1 2" key="1">
    <citation type="submission" date="2023-02" db="EMBL/GenBank/DDBJ databases">
        <title>The predominant lactic acid bacteria and yeasts involved in the spontaneous fermentation of millet during the production of the traditional porridge Hausa koko in Ghana.</title>
        <authorList>
            <person name="Atter A."/>
            <person name="Diaz M."/>
        </authorList>
    </citation>
    <scope>NUCLEOTIDE SEQUENCE [LARGE SCALE GENOMIC DNA]</scope>
    <source>
        <strain evidence="1 2">FI11552</strain>
    </source>
</reference>
<dbReference type="Proteomes" id="UP001335665">
    <property type="component" value="Unassembled WGS sequence"/>
</dbReference>
<proteinExistence type="predicted"/>
<gene>
    <name evidence="1" type="ORF">PS396_08455</name>
</gene>
<protein>
    <recommendedName>
        <fullName evidence="3">DUF1642 domain-containing protein</fullName>
    </recommendedName>
</protein>
<evidence type="ECO:0008006" key="3">
    <source>
        <dbReference type="Google" id="ProtNLM"/>
    </source>
</evidence>
<evidence type="ECO:0000313" key="1">
    <source>
        <dbReference type="EMBL" id="MEE6701799.1"/>
    </source>
</evidence>
<organism evidence="1 2">
    <name type="scientific">Limosilactobacillus pontis</name>
    <dbReference type="NCBI Taxonomy" id="35787"/>
    <lineage>
        <taxon>Bacteria</taxon>
        <taxon>Bacillati</taxon>
        <taxon>Bacillota</taxon>
        <taxon>Bacilli</taxon>
        <taxon>Lactobacillales</taxon>
        <taxon>Lactobacillaceae</taxon>
        <taxon>Limosilactobacillus</taxon>
    </lineage>
</organism>
<keyword evidence="2" id="KW-1185">Reference proteome</keyword>
<sequence length="125" mass="14163">MIKQVKIPDDMQWANLVDEIESAVEDTSMIAWVGSEDGHYGMLWEDFKSVARDVEYRLKGGYCALAGDLVVKLTDGTWYEQGKIDGHFYHREVPTLKPDFKPFTVLVGQEYSTIAELNADDKADV</sequence>
<evidence type="ECO:0000313" key="2">
    <source>
        <dbReference type="Proteomes" id="UP001335665"/>
    </source>
</evidence>
<dbReference type="RefSeq" id="WP_331191578.1">
    <property type="nucleotide sequence ID" value="NZ_JAQSEO010000006.1"/>
</dbReference>